<organism evidence="2">
    <name type="scientific">Streptomyces sp. NBC_00060</name>
    <dbReference type="NCBI Taxonomy" id="2975636"/>
    <lineage>
        <taxon>Bacteria</taxon>
        <taxon>Bacillati</taxon>
        <taxon>Actinomycetota</taxon>
        <taxon>Actinomycetes</taxon>
        <taxon>Kitasatosporales</taxon>
        <taxon>Streptomycetaceae</taxon>
        <taxon>Streptomyces</taxon>
    </lineage>
</organism>
<name>A0AAU2HE28_9ACTN</name>
<feature type="region of interest" description="Disordered" evidence="1">
    <location>
        <begin position="120"/>
        <end position="167"/>
    </location>
</feature>
<feature type="region of interest" description="Disordered" evidence="1">
    <location>
        <begin position="1"/>
        <end position="24"/>
    </location>
</feature>
<evidence type="ECO:0000313" key="2">
    <source>
        <dbReference type="EMBL" id="WTU45458.1"/>
    </source>
</evidence>
<gene>
    <name evidence="2" type="ORF">OHV25_15545</name>
</gene>
<accession>A0AAU2HE28</accession>
<proteinExistence type="predicted"/>
<evidence type="ECO:0000256" key="1">
    <source>
        <dbReference type="SAM" id="MobiDB-lite"/>
    </source>
</evidence>
<sequence>MALQHLSAPSRATSPVPGGTPRSGVIHVNTRHTSRYTVVGNHLAQHRGLSLVAIGLAVHIQSLPAGARISIKTLADRFPEGETRIAAALRELEAYGYLERTRERLPSGRVVTRTVSYNQPGARAEAATPPAPEVSKAPARATTPADVRPTPAPPASLPGTHAPQLPHPAADLLADLRRHDPRLLLSERDVHRLAPDVAAWLERGAAPDAVRRTLTANLPEPLRHPTALLAHRLTTLLPPPLPAPRAIARPDPLQTCEDCDRAFRDTGPGRCRDCRTAALEAA</sequence>
<dbReference type="EMBL" id="CP108253">
    <property type="protein sequence ID" value="WTU45458.1"/>
    <property type="molecule type" value="Genomic_DNA"/>
</dbReference>
<dbReference type="AlphaFoldDB" id="A0AAU2HE28"/>
<reference evidence="2" key="1">
    <citation type="submission" date="2022-10" db="EMBL/GenBank/DDBJ databases">
        <title>The complete genomes of actinobacterial strains from the NBC collection.</title>
        <authorList>
            <person name="Joergensen T.S."/>
            <person name="Alvarez Arevalo M."/>
            <person name="Sterndorff E.B."/>
            <person name="Faurdal D."/>
            <person name="Vuksanovic O."/>
            <person name="Mourched A.-S."/>
            <person name="Charusanti P."/>
            <person name="Shaw S."/>
            <person name="Blin K."/>
            <person name="Weber T."/>
        </authorList>
    </citation>
    <scope>NUCLEOTIDE SEQUENCE</scope>
    <source>
        <strain evidence="2">NBC_00060</strain>
    </source>
</reference>
<protein>
    <submittedName>
        <fullName evidence="2">Helix-turn-helix domain-containing protein</fullName>
    </submittedName>
</protein>